<dbReference type="EMBL" id="JAROCB010000001">
    <property type="protein sequence ID" value="MDN4596332.1"/>
    <property type="molecule type" value="Genomic_DNA"/>
</dbReference>
<protein>
    <submittedName>
        <fullName evidence="2">GNAT family N-acetyltransferase</fullName>
        <ecNumber evidence="2">2.3.1.-</ecNumber>
    </submittedName>
</protein>
<dbReference type="PROSITE" id="PS51186">
    <property type="entry name" value="GNAT"/>
    <property type="match status" value="1"/>
</dbReference>
<keyword evidence="2" id="KW-0808">Transferase</keyword>
<feature type="domain" description="N-acetyltransferase" evidence="1">
    <location>
        <begin position="1"/>
        <end position="201"/>
    </location>
</feature>
<dbReference type="InterPro" id="IPR000182">
    <property type="entry name" value="GNAT_dom"/>
</dbReference>
<evidence type="ECO:0000313" key="3">
    <source>
        <dbReference type="Proteomes" id="UP001174210"/>
    </source>
</evidence>
<keyword evidence="3" id="KW-1185">Reference proteome</keyword>
<dbReference type="Gene3D" id="3.40.630.30">
    <property type="match status" value="1"/>
</dbReference>
<proteinExistence type="predicted"/>
<dbReference type="InterPro" id="IPR016181">
    <property type="entry name" value="Acyl_CoA_acyltransferase"/>
</dbReference>
<dbReference type="RefSeq" id="WP_301216292.1">
    <property type="nucleotide sequence ID" value="NZ_JAROCB010000001.1"/>
</dbReference>
<reference evidence="2" key="1">
    <citation type="submission" date="2023-03" db="EMBL/GenBank/DDBJ databases">
        <title>MT1 and MT2 Draft Genomes of Novel Species.</title>
        <authorList>
            <person name="Venkateswaran K."/>
        </authorList>
    </citation>
    <scope>NUCLEOTIDE SEQUENCE</scope>
    <source>
        <strain evidence="2">F6_8S_P_1A</strain>
    </source>
</reference>
<dbReference type="PANTHER" id="PTHR42791:SF1">
    <property type="entry name" value="N-ACETYLTRANSFERASE DOMAIN-CONTAINING PROTEIN"/>
    <property type="match status" value="1"/>
</dbReference>
<gene>
    <name evidence="2" type="ORF">P5G59_04190</name>
</gene>
<dbReference type="Proteomes" id="UP001174210">
    <property type="component" value="Unassembled WGS sequence"/>
</dbReference>
<organism evidence="2 3">
    <name type="scientific">Leifsonia virtsii</name>
    <dbReference type="NCBI Taxonomy" id="3035915"/>
    <lineage>
        <taxon>Bacteria</taxon>
        <taxon>Bacillati</taxon>
        <taxon>Actinomycetota</taxon>
        <taxon>Actinomycetes</taxon>
        <taxon>Micrococcales</taxon>
        <taxon>Microbacteriaceae</taxon>
        <taxon>Leifsonia</taxon>
    </lineage>
</organism>
<dbReference type="EC" id="2.3.1.-" evidence="2"/>
<sequence>MQSRPAEPQDAAAIATTIALAFRDDPVWGPALEAADGGTGHLESFWRFFVDGAVPHGFVRLVNEPDGEVATVAVWLPPGVPELIETQETALDALMERTLTPERFEAYQRLWERFEETHPHEPPHRYLSLLATHPAHRGRGIGQALLAETLARSDEQGIPAYLESTNPANDHRYRRAGFRPVGGFRSVIDGAAVTTMWRDVPPAPVSRPSR</sequence>
<name>A0ABT8IUC2_9MICO</name>
<comment type="caution">
    <text evidence="2">The sequence shown here is derived from an EMBL/GenBank/DDBJ whole genome shotgun (WGS) entry which is preliminary data.</text>
</comment>
<dbReference type="GO" id="GO:0016746">
    <property type="term" value="F:acyltransferase activity"/>
    <property type="evidence" value="ECO:0007669"/>
    <property type="project" value="UniProtKB-KW"/>
</dbReference>
<dbReference type="PANTHER" id="PTHR42791">
    <property type="entry name" value="GNAT FAMILY ACETYLTRANSFERASE"/>
    <property type="match status" value="1"/>
</dbReference>
<keyword evidence="2" id="KW-0012">Acyltransferase</keyword>
<evidence type="ECO:0000313" key="2">
    <source>
        <dbReference type="EMBL" id="MDN4596332.1"/>
    </source>
</evidence>
<dbReference type="Pfam" id="PF00583">
    <property type="entry name" value="Acetyltransf_1"/>
    <property type="match status" value="1"/>
</dbReference>
<dbReference type="InterPro" id="IPR052523">
    <property type="entry name" value="Trichothecene_AcTrans"/>
</dbReference>
<accession>A0ABT8IUC2</accession>
<evidence type="ECO:0000259" key="1">
    <source>
        <dbReference type="PROSITE" id="PS51186"/>
    </source>
</evidence>
<dbReference type="CDD" id="cd04301">
    <property type="entry name" value="NAT_SF"/>
    <property type="match status" value="1"/>
</dbReference>
<dbReference type="SUPFAM" id="SSF55729">
    <property type="entry name" value="Acyl-CoA N-acyltransferases (Nat)"/>
    <property type="match status" value="1"/>
</dbReference>